<evidence type="ECO:0000313" key="14">
    <source>
        <dbReference type="EMBL" id="PWA12115.1"/>
    </source>
</evidence>
<protein>
    <recommendedName>
        <fullName evidence="11 12">Ribonuclease M5</fullName>
        <ecNumber evidence="11 12">3.1.26.8</ecNumber>
    </recommendedName>
    <alternativeName>
        <fullName evidence="11">RNase M5</fullName>
    </alternativeName>
    <alternativeName>
        <fullName evidence="11">Ribosomal RNA terminal maturase M5</fullName>
    </alternativeName>
</protein>
<evidence type="ECO:0000256" key="11">
    <source>
        <dbReference type="HAMAP-Rule" id="MF_01469"/>
    </source>
</evidence>
<dbReference type="SUPFAM" id="SSF110455">
    <property type="entry name" value="Toprim domain"/>
    <property type="match status" value="1"/>
</dbReference>
<dbReference type="PROSITE" id="PS50880">
    <property type="entry name" value="TOPRIM"/>
    <property type="match status" value="1"/>
</dbReference>
<dbReference type="Proteomes" id="UP000245998">
    <property type="component" value="Unassembled WGS sequence"/>
</dbReference>
<comment type="catalytic activity">
    <reaction evidence="11">
        <text>Endonucleolytic cleavage of RNA, removing 21 and 42 nucleotides, respectively, from the 5'- and 3'-termini of a 5S-rRNA precursor.</text>
        <dbReference type="EC" id="3.1.26.8"/>
    </reaction>
</comment>
<comment type="caution">
    <text evidence="14">The sequence shown here is derived from an EMBL/GenBank/DDBJ whole genome shotgun (WGS) entry which is preliminary data.</text>
</comment>
<evidence type="ECO:0000256" key="5">
    <source>
        <dbReference type="ARBA" id="ARBA00022723"/>
    </source>
</evidence>
<dbReference type="InterPro" id="IPR004466">
    <property type="entry name" value="RNase_M5"/>
</dbReference>
<proteinExistence type="inferred from homology"/>
<keyword evidence="6 11" id="KW-0699">rRNA-binding</keyword>
<keyword evidence="8 11" id="KW-0378">Hydrolase</keyword>
<dbReference type="GO" id="GO:0046872">
    <property type="term" value="F:metal ion binding"/>
    <property type="evidence" value="ECO:0007669"/>
    <property type="project" value="UniProtKB-KW"/>
</dbReference>
<dbReference type="EMBL" id="QCZG01000012">
    <property type="protein sequence ID" value="PWA12115.1"/>
    <property type="molecule type" value="Genomic_DNA"/>
</dbReference>
<evidence type="ECO:0000256" key="10">
    <source>
        <dbReference type="ARBA" id="ARBA00022884"/>
    </source>
</evidence>
<evidence type="ECO:0000256" key="1">
    <source>
        <dbReference type="ARBA" id="ARBA00022490"/>
    </source>
</evidence>
<keyword evidence="2 11" id="KW-0690">Ribosome biogenesis</keyword>
<dbReference type="GO" id="GO:0005737">
    <property type="term" value="C:cytoplasm"/>
    <property type="evidence" value="ECO:0007669"/>
    <property type="project" value="UniProtKB-SubCell"/>
</dbReference>
<dbReference type="NCBIfam" id="TIGR00334">
    <property type="entry name" value="5S_RNA_mat_M5"/>
    <property type="match status" value="1"/>
</dbReference>
<evidence type="ECO:0000259" key="13">
    <source>
        <dbReference type="PROSITE" id="PS50880"/>
    </source>
</evidence>
<keyword evidence="1 11" id="KW-0963">Cytoplasm</keyword>
<keyword evidence="10 11" id="KW-0694">RNA-binding</keyword>
<gene>
    <name evidence="11 14" type="primary">rnmV</name>
    <name evidence="14" type="ORF">DCC39_07660</name>
</gene>
<dbReference type="InterPro" id="IPR034141">
    <property type="entry name" value="TOPRIM_RNase_M5-like"/>
</dbReference>
<dbReference type="EC" id="3.1.26.8" evidence="11 12"/>
<dbReference type="GO" id="GO:0006364">
    <property type="term" value="P:rRNA processing"/>
    <property type="evidence" value="ECO:0007669"/>
    <property type="project" value="UniProtKB-UniRule"/>
</dbReference>
<keyword evidence="5" id="KW-0479">Metal-binding</keyword>
<dbReference type="Pfam" id="PF01751">
    <property type="entry name" value="Toprim"/>
    <property type="match status" value="1"/>
</dbReference>
<dbReference type="FunFam" id="3.40.1360.10:FF:000006">
    <property type="entry name" value="Ribonuclease M5"/>
    <property type="match status" value="1"/>
</dbReference>
<evidence type="ECO:0000256" key="3">
    <source>
        <dbReference type="ARBA" id="ARBA00022552"/>
    </source>
</evidence>
<sequence>MEESMKIREIIVVEGKSDTEKIKQAVDADTLETNGSEISSETLKRIQVAQERRGVIVFTDPDYPGERIRKIISSSVPGVKHAFLMKKDAKAKNGKGLGIEHAPIEAVREALSSVREEMPDEKETIPWEVLVGLQLIGGGNARNLREQLGNVLNIGYMNGKQLYKRLNMFQITLEELEQAVHQIKEGETNE</sequence>
<comment type="similarity">
    <text evidence="11">Belongs to the ribonuclease M5 family.</text>
</comment>
<keyword evidence="15" id="KW-1185">Reference proteome</keyword>
<evidence type="ECO:0000256" key="6">
    <source>
        <dbReference type="ARBA" id="ARBA00022730"/>
    </source>
</evidence>
<dbReference type="Gene3D" id="3.40.1360.10">
    <property type="match status" value="1"/>
</dbReference>
<evidence type="ECO:0000313" key="15">
    <source>
        <dbReference type="Proteomes" id="UP000245998"/>
    </source>
</evidence>
<dbReference type="OrthoDB" id="9791329at2"/>
<accession>A0A2U1K4C4</accession>
<dbReference type="GO" id="GO:0019843">
    <property type="term" value="F:rRNA binding"/>
    <property type="evidence" value="ECO:0007669"/>
    <property type="project" value="UniProtKB-KW"/>
</dbReference>
<dbReference type="CDD" id="cd01027">
    <property type="entry name" value="TOPRIM_RNase_M5_like"/>
    <property type="match status" value="1"/>
</dbReference>
<keyword evidence="9" id="KW-0460">Magnesium</keyword>
<evidence type="ECO:0000256" key="7">
    <source>
        <dbReference type="ARBA" id="ARBA00022759"/>
    </source>
</evidence>
<dbReference type="GO" id="GO:0043822">
    <property type="term" value="F:ribonuclease M5 activity"/>
    <property type="evidence" value="ECO:0007669"/>
    <property type="project" value="UniProtKB-UniRule"/>
</dbReference>
<organism evidence="14 15">
    <name type="scientific">Pueribacillus theae</name>
    <dbReference type="NCBI Taxonomy" id="2171751"/>
    <lineage>
        <taxon>Bacteria</taxon>
        <taxon>Bacillati</taxon>
        <taxon>Bacillota</taxon>
        <taxon>Bacilli</taxon>
        <taxon>Bacillales</taxon>
        <taxon>Bacillaceae</taxon>
        <taxon>Pueribacillus</taxon>
    </lineage>
</organism>
<evidence type="ECO:0000256" key="8">
    <source>
        <dbReference type="ARBA" id="ARBA00022801"/>
    </source>
</evidence>
<evidence type="ECO:0000256" key="4">
    <source>
        <dbReference type="ARBA" id="ARBA00022722"/>
    </source>
</evidence>
<evidence type="ECO:0000256" key="12">
    <source>
        <dbReference type="NCBIfam" id="TIGR00334"/>
    </source>
</evidence>
<dbReference type="PANTHER" id="PTHR39156:SF1">
    <property type="entry name" value="RIBONUCLEASE M5"/>
    <property type="match status" value="1"/>
</dbReference>
<comment type="subcellular location">
    <subcellularLocation>
        <location evidence="11">Cytoplasm</location>
    </subcellularLocation>
</comment>
<dbReference type="PANTHER" id="PTHR39156">
    <property type="entry name" value="RIBONUCLEASE M5"/>
    <property type="match status" value="1"/>
</dbReference>
<name>A0A2U1K4C4_9BACI</name>
<keyword evidence="7 11" id="KW-0255">Endonuclease</keyword>
<comment type="function">
    <text evidence="11">Required for correct processing of both the 5' and 3' ends of 5S rRNA precursor. Cleaves both sides of a double-stranded region yielding mature 5S rRNA in one step.</text>
</comment>
<dbReference type="InterPro" id="IPR006171">
    <property type="entry name" value="TOPRIM_dom"/>
</dbReference>
<dbReference type="SMART" id="SM00493">
    <property type="entry name" value="TOPRIM"/>
    <property type="match status" value="1"/>
</dbReference>
<evidence type="ECO:0000256" key="2">
    <source>
        <dbReference type="ARBA" id="ARBA00022517"/>
    </source>
</evidence>
<dbReference type="AlphaFoldDB" id="A0A2U1K4C4"/>
<keyword evidence="3 11" id="KW-0698">rRNA processing</keyword>
<dbReference type="InterPro" id="IPR025156">
    <property type="entry name" value="RNase_M5_C"/>
</dbReference>
<feature type="domain" description="Toprim" evidence="13">
    <location>
        <begin position="8"/>
        <end position="104"/>
    </location>
</feature>
<dbReference type="HAMAP" id="MF_01469">
    <property type="entry name" value="RNase_M5"/>
    <property type="match status" value="1"/>
</dbReference>
<evidence type="ECO:0000256" key="9">
    <source>
        <dbReference type="ARBA" id="ARBA00022842"/>
    </source>
</evidence>
<dbReference type="Pfam" id="PF13331">
    <property type="entry name" value="DUF4093"/>
    <property type="match status" value="1"/>
</dbReference>
<keyword evidence="4 11" id="KW-0540">Nuclease</keyword>
<reference evidence="14 15" key="1">
    <citation type="submission" date="2018-04" db="EMBL/GenBank/DDBJ databases">
        <title>Camelliibacillus theae gen. nov., sp. nov., isolated from Pu'er tea.</title>
        <authorList>
            <person name="Niu L."/>
        </authorList>
    </citation>
    <scope>NUCLEOTIDE SEQUENCE [LARGE SCALE GENOMIC DNA]</scope>
    <source>
        <strain evidence="14 15">T8</strain>
    </source>
</reference>